<evidence type="ECO:0000313" key="1">
    <source>
        <dbReference type="EMBL" id="CDW24595.1"/>
    </source>
</evidence>
<dbReference type="AlphaFoldDB" id="A0A0K2TFG8"/>
<organism evidence="1">
    <name type="scientific">Lepeophtheirus salmonis</name>
    <name type="common">Salmon louse</name>
    <name type="synonym">Caligus salmonis</name>
    <dbReference type="NCBI Taxonomy" id="72036"/>
    <lineage>
        <taxon>Eukaryota</taxon>
        <taxon>Metazoa</taxon>
        <taxon>Ecdysozoa</taxon>
        <taxon>Arthropoda</taxon>
        <taxon>Crustacea</taxon>
        <taxon>Multicrustacea</taxon>
        <taxon>Hexanauplia</taxon>
        <taxon>Copepoda</taxon>
        <taxon>Siphonostomatoida</taxon>
        <taxon>Caligidae</taxon>
        <taxon>Lepeophtheirus</taxon>
    </lineage>
</organism>
<name>A0A0K2TFG8_LEPSM</name>
<accession>A0A0K2TFG8</accession>
<reference evidence="1" key="1">
    <citation type="submission" date="2014-05" db="EMBL/GenBank/DDBJ databases">
        <authorList>
            <person name="Chronopoulou M."/>
        </authorList>
    </citation>
    <scope>NUCLEOTIDE SEQUENCE</scope>
    <source>
        <tissue evidence="1">Whole organism</tissue>
    </source>
</reference>
<feature type="non-terminal residue" evidence="1">
    <location>
        <position position="1"/>
    </location>
</feature>
<proteinExistence type="predicted"/>
<protein>
    <submittedName>
        <fullName evidence="1">Uncharacterized protein</fullName>
    </submittedName>
</protein>
<sequence length="41" mass="4695">EYKPLAKIESEYSLVASKGPTHPLRTHTTKIIILQRNNFSI</sequence>
<dbReference type="EMBL" id="HACA01007234">
    <property type="protein sequence ID" value="CDW24595.1"/>
    <property type="molecule type" value="Transcribed_RNA"/>
</dbReference>